<dbReference type="SUPFAM" id="SSF53649">
    <property type="entry name" value="Alkaline phosphatase-like"/>
    <property type="match status" value="1"/>
</dbReference>
<gene>
    <name evidence="18" type="ORF">C0Q70_05813</name>
</gene>
<keyword evidence="10 15" id="KW-0460">Magnesium</keyword>
<feature type="binding site" evidence="15">
    <location>
        <position position="322"/>
    </location>
    <ligand>
        <name>Mg(2+)</name>
        <dbReference type="ChEBI" id="CHEBI:18420"/>
    </ligand>
</feature>
<feature type="binding site" evidence="15">
    <location>
        <position position="158"/>
    </location>
    <ligand>
        <name>Mg(2+)</name>
        <dbReference type="ChEBI" id="CHEBI:18420"/>
    </ligand>
</feature>
<dbReference type="GO" id="GO:0005886">
    <property type="term" value="C:plasma membrane"/>
    <property type="evidence" value="ECO:0007669"/>
    <property type="project" value="UniProtKB-SubCell"/>
</dbReference>
<dbReference type="EC" id="3.1.3.1" evidence="3"/>
<name>A0A2T7PM77_POMCA</name>
<dbReference type="InterPro" id="IPR001952">
    <property type="entry name" value="Alkaline_phosphatase"/>
</dbReference>
<evidence type="ECO:0000256" key="1">
    <source>
        <dbReference type="ARBA" id="ARBA00004609"/>
    </source>
</evidence>
<comment type="similarity">
    <text evidence="2 16">Belongs to the alkaline phosphatase family.</text>
</comment>
<keyword evidence="13" id="KW-0449">Lipoprotein</keyword>
<evidence type="ECO:0000256" key="8">
    <source>
        <dbReference type="ARBA" id="ARBA00022801"/>
    </source>
</evidence>
<evidence type="ECO:0000256" key="15">
    <source>
        <dbReference type="PIRSR" id="PIRSR601952-2"/>
    </source>
</evidence>
<evidence type="ECO:0000256" key="11">
    <source>
        <dbReference type="ARBA" id="ARBA00023136"/>
    </source>
</evidence>
<keyword evidence="11" id="KW-0472">Membrane</keyword>
<dbReference type="GO" id="GO:0046872">
    <property type="term" value="F:metal ion binding"/>
    <property type="evidence" value="ECO:0007669"/>
    <property type="project" value="UniProtKB-KW"/>
</dbReference>
<evidence type="ECO:0000256" key="4">
    <source>
        <dbReference type="ARBA" id="ARBA00022475"/>
    </source>
</evidence>
<evidence type="ECO:0000256" key="9">
    <source>
        <dbReference type="ARBA" id="ARBA00022833"/>
    </source>
</evidence>
<dbReference type="Gene3D" id="3.40.720.10">
    <property type="entry name" value="Alkaline Phosphatase, subunit A"/>
    <property type="match status" value="1"/>
</dbReference>
<dbReference type="CDD" id="cd16012">
    <property type="entry name" value="ALP"/>
    <property type="match status" value="1"/>
</dbReference>
<dbReference type="GO" id="GO:0098552">
    <property type="term" value="C:side of membrane"/>
    <property type="evidence" value="ECO:0007669"/>
    <property type="project" value="UniProtKB-KW"/>
</dbReference>
<feature type="region of interest" description="Disordered" evidence="17">
    <location>
        <begin position="523"/>
        <end position="544"/>
    </location>
</feature>
<evidence type="ECO:0000256" key="13">
    <source>
        <dbReference type="ARBA" id="ARBA00023288"/>
    </source>
</evidence>
<keyword evidence="6" id="KW-0336">GPI-anchor</keyword>
<evidence type="ECO:0000256" key="5">
    <source>
        <dbReference type="ARBA" id="ARBA00022553"/>
    </source>
</evidence>
<evidence type="ECO:0000256" key="12">
    <source>
        <dbReference type="ARBA" id="ARBA00023180"/>
    </source>
</evidence>
<comment type="cofactor">
    <cofactor evidence="15">
        <name>Zn(2+)</name>
        <dbReference type="ChEBI" id="CHEBI:29105"/>
    </cofactor>
    <text evidence="15">Binds 2 Zn(2+) ions.</text>
</comment>
<evidence type="ECO:0000256" key="14">
    <source>
        <dbReference type="PIRSR" id="PIRSR601952-1"/>
    </source>
</evidence>
<dbReference type="GO" id="GO:0004035">
    <property type="term" value="F:alkaline phosphatase activity"/>
    <property type="evidence" value="ECO:0007669"/>
    <property type="project" value="UniProtKB-EC"/>
</dbReference>
<feature type="binding site" evidence="15">
    <location>
        <position position="369"/>
    </location>
    <ligand>
        <name>Zn(2+)</name>
        <dbReference type="ChEBI" id="CHEBI:29105"/>
        <label>2</label>
    </ligand>
</feature>
<organism evidence="18 19">
    <name type="scientific">Pomacea canaliculata</name>
    <name type="common">Golden apple snail</name>
    <dbReference type="NCBI Taxonomy" id="400727"/>
    <lineage>
        <taxon>Eukaryota</taxon>
        <taxon>Metazoa</taxon>
        <taxon>Spiralia</taxon>
        <taxon>Lophotrochozoa</taxon>
        <taxon>Mollusca</taxon>
        <taxon>Gastropoda</taxon>
        <taxon>Caenogastropoda</taxon>
        <taxon>Architaenioglossa</taxon>
        <taxon>Ampullarioidea</taxon>
        <taxon>Ampullariidae</taxon>
        <taxon>Pomacea</taxon>
    </lineage>
</organism>
<evidence type="ECO:0000256" key="6">
    <source>
        <dbReference type="ARBA" id="ARBA00022622"/>
    </source>
</evidence>
<feature type="binding site" evidence="15">
    <location>
        <position position="45"/>
    </location>
    <ligand>
        <name>Mg(2+)</name>
        <dbReference type="ChEBI" id="CHEBI:18420"/>
    </ligand>
</feature>
<keyword evidence="7 15" id="KW-0479">Metal-binding</keyword>
<feature type="binding site" evidence="15">
    <location>
        <position position="331"/>
    </location>
    <ligand>
        <name>Zn(2+)</name>
        <dbReference type="ChEBI" id="CHEBI:29105"/>
        <label>2</label>
    </ligand>
</feature>
<keyword evidence="12" id="KW-0325">Glycoprotein</keyword>
<keyword evidence="9 15" id="KW-0862">Zinc</keyword>
<comment type="cofactor">
    <cofactor evidence="15">
        <name>Mg(2+)</name>
        <dbReference type="ChEBI" id="CHEBI:18420"/>
    </cofactor>
    <text evidence="15">Binds 1 Mg(2+) ion.</text>
</comment>
<dbReference type="Pfam" id="PF00245">
    <property type="entry name" value="Alk_phosphatase"/>
    <property type="match status" value="1"/>
</dbReference>
<evidence type="ECO:0000256" key="17">
    <source>
        <dbReference type="SAM" id="MobiDB-lite"/>
    </source>
</evidence>
<evidence type="ECO:0000313" key="19">
    <source>
        <dbReference type="Proteomes" id="UP000245119"/>
    </source>
</evidence>
<evidence type="ECO:0000256" key="3">
    <source>
        <dbReference type="ARBA" id="ARBA00012647"/>
    </source>
</evidence>
<evidence type="ECO:0000313" key="18">
    <source>
        <dbReference type="EMBL" id="PVD34538.1"/>
    </source>
</evidence>
<dbReference type="EMBL" id="PZQS01000003">
    <property type="protein sequence ID" value="PVD34538.1"/>
    <property type="molecule type" value="Genomic_DNA"/>
</dbReference>
<dbReference type="FunFam" id="3.40.720.10:FF:000008">
    <property type="entry name" value="Alkaline phosphatase"/>
    <property type="match status" value="1"/>
</dbReference>
<sequence length="626" mass="68433">MNEVKAAEEVHRDYWLEKGRMDLRESLLERKNTNRAKNVILFLGDGMGVSTVTAARIYKGQRNGKFGEETVLNFEKFPNVALSKVYNIDYQTPDSAGTATAYLCGVKTNSGTLGVDGRVVRGNCSMMGDETVKVKSVLKQFIEDGRAGGIVTTTRVTHATPGGAYAYSPDRDWESDTDLPPGDDDCKKYGVKDIAAQLVDDNIDITVVVLGGGRRAFLNRTNPDPETGKIDTKTRLDGRDLTNVWMSKQARRGCKARYVWNKSQFDEVTADNTNCLLGLFNPSHMEFELKRNKDNEPSLAEMTRKAIEILKKNKNGFFLLVEGGRIDHGHHDNFAKLALSEAASFDDAVGVALQMTSTEDTLIVVTADHSHVFTIAGYAKRGNDILGLMDPLNDEVTDNMTYTALSYANGPGAGRRNLTGVDTTNEDFRMPALVPTTDGDETHGAEDVAVYATGPMAFLIQGVKEQNYIAHVMAYAACVGTDKSHCTEDHTLKCDISSAHSVSYLPTLTSVYLRWVQAQYCQDSLPSPPPPPQPPQPLNSDSRTTDPIAAALSVAPYGCGKDWMGLTTDGPGRGDYHPMVADSNLTPCLLNHFLPTLHPSRRACGSQGSTRDVLVNISQRMKRGAM</sequence>
<keyword evidence="5" id="KW-0597">Phosphoprotein</keyword>
<feature type="binding site" evidence="15">
    <location>
        <position position="368"/>
    </location>
    <ligand>
        <name>Zn(2+)</name>
        <dbReference type="ChEBI" id="CHEBI:29105"/>
        <label>2</label>
    </ligand>
</feature>
<protein>
    <recommendedName>
        <fullName evidence="3">alkaline phosphatase</fullName>
        <ecNumber evidence="3">3.1.3.1</ecNumber>
    </recommendedName>
</protein>
<comment type="caution">
    <text evidence="18">The sequence shown here is derived from an EMBL/GenBank/DDBJ whole genome shotgun (WGS) entry which is preliminary data.</text>
</comment>
<dbReference type="PANTHER" id="PTHR11596:SF5">
    <property type="entry name" value="ALKALINE PHOSPHATASE"/>
    <property type="match status" value="1"/>
</dbReference>
<feature type="binding site" evidence="15">
    <location>
        <position position="443"/>
    </location>
    <ligand>
        <name>Zn(2+)</name>
        <dbReference type="ChEBI" id="CHEBI:29105"/>
        <label>2</label>
    </ligand>
</feature>
<dbReference type="AlphaFoldDB" id="A0A2T7PM77"/>
<dbReference type="PANTHER" id="PTHR11596">
    <property type="entry name" value="ALKALINE PHOSPHATASE"/>
    <property type="match status" value="1"/>
</dbReference>
<accession>A0A2T7PM77</accession>
<dbReference type="Proteomes" id="UP000245119">
    <property type="component" value="Linkage Group LG3"/>
</dbReference>
<evidence type="ECO:0000256" key="16">
    <source>
        <dbReference type="RuleBase" id="RU003946"/>
    </source>
</evidence>
<dbReference type="STRING" id="400727.A0A2T7PM77"/>
<dbReference type="SMART" id="SM00098">
    <property type="entry name" value="alkPPc"/>
    <property type="match status" value="1"/>
</dbReference>
<keyword evidence="4" id="KW-1003">Cell membrane</keyword>
<feature type="binding site" evidence="15">
    <location>
        <position position="45"/>
    </location>
    <ligand>
        <name>Zn(2+)</name>
        <dbReference type="ChEBI" id="CHEBI:29105"/>
        <label>2</label>
    </ligand>
</feature>
<feature type="binding site" evidence="15">
    <location>
        <position position="327"/>
    </location>
    <ligand>
        <name>Zn(2+)</name>
        <dbReference type="ChEBI" id="CHEBI:29105"/>
        <label>2</label>
    </ligand>
</feature>
<evidence type="ECO:0000256" key="7">
    <source>
        <dbReference type="ARBA" id="ARBA00022723"/>
    </source>
</evidence>
<reference evidence="18 19" key="1">
    <citation type="submission" date="2018-04" db="EMBL/GenBank/DDBJ databases">
        <title>The genome of golden apple snail Pomacea canaliculata provides insight into stress tolerance and invasive adaptation.</title>
        <authorList>
            <person name="Liu C."/>
            <person name="Liu B."/>
            <person name="Ren Y."/>
            <person name="Zhang Y."/>
            <person name="Wang H."/>
            <person name="Li S."/>
            <person name="Jiang F."/>
            <person name="Yin L."/>
            <person name="Zhang G."/>
            <person name="Qian W."/>
            <person name="Fan W."/>
        </authorList>
    </citation>
    <scope>NUCLEOTIDE SEQUENCE [LARGE SCALE GENOMIC DNA]</scope>
    <source>
        <strain evidence="18">SZHN2017</strain>
        <tissue evidence="18">Muscle</tissue>
    </source>
</reference>
<proteinExistence type="inferred from homology"/>
<dbReference type="PRINTS" id="PR00113">
    <property type="entry name" value="ALKPHPHTASE"/>
</dbReference>
<evidence type="ECO:0000256" key="10">
    <source>
        <dbReference type="ARBA" id="ARBA00022842"/>
    </source>
</evidence>
<comment type="subcellular location">
    <subcellularLocation>
        <location evidence="1">Cell membrane</location>
        <topology evidence="1">Lipid-anchor</topology>
        <topology evidence="1">GPI-anchor</topology>
    </subcellularLocation>
</comment>
<dbReference type="InterPro" id="IPR017850">
    <property type="entry name" value="Alkaline_phosphatase_core_sf"/>
</dbReference>
<feature type="active site" description="Phosphoserine intermediate" evidence="14">
    <location>
        <position position="95"/>
    </location>
</feature>
<dbReference type="OrthoDB" id="5818554at2759"/>
<feature type="compositionally biased region" description="Pro residues" evidence="17">
    <location>
        <begin position="526"/>
        <end position="537"/>
    </location>
</feature>
<evidence type="ECO:0000256" key="2">
    <source>
        <dbReference type="ARBA" id="ARBA00005984"/>
    </source>
</evidence>
<keyword evidence="8" id="KW-0378">Hydrolase</keyword>
<feature type="binding site" evidence="15">
    <location>
        <position position="160"/>
    </location>
    <ligand>
        <name>Mg(2+)</name>
        <dbReference type="ChEBI" id="CHEBI:18420"/>
    </ligand>
</feature>
<keyword evidence="19" id="KW-1185">Reference proteome</keyword>